<sequence>MNTVLVVGAGAAGIMAAVAAAEAGAKVELFEKNDIVGKKMGITGKGRCNITNAAPIGDFISYTPGNGKFLFSAYRQFSNEDLLEKLHGWGLETKVERGGRVFPRSDSAVEVRKLLYFKLRDIGAVIRFKESVTSVYTDGGRWFVRTGKGRYEGDAVIITTGGMSYPVTGSTGDGYAFARSQGHTVTDLKASLVPFTSPDKWVHELSGVSLKNVEASLWKGKKKIGSCFGEMLFTHFGVSGPIILTLSTAAAHNRKAEFPMELSINLKPALSEEKLVHRLERDFEIYGRRQMEKAMKDALPRRLIPVVLAQANVSPDLPACRLSGAGRLQIAQALQNLRLTVSGTRPVAEAVVTAGGVKVAEITPQTMESKLVPGLYFAGEVIDIDAFTGGYNLQAAFSTGYVAGRAAAVKEMRDG</sequence>
<dbReference type="AlphaFoldDB" id="G9YI90"/>
<dbReference type="PANTHER" id="PTHR42887">
    <property type="entry name" value="OS12G0638800 PROTEIN"/>
    <property type="match status" value="1"/>
</dbReference>
<dbReference type="PANTHER" id="PTHR42887:SF2">
    <property type="entry name" value="OS12G0638800 PROTEIN"/>
    <property type="match status" value="1"/>
</dbReference>
<dbReference type="Gene3D" id="3.50.50.60">
    <property type="entry name" value="FAD/NAD(P)-binding domain"/>
    <property type="match status" value="1"/>
</dbReference>
<protein>
    <submittedName>
        <fullName evidence="7">Flavoprotein family protein</fullName>
    </submittedName>
</protein>
<dbReference type="Gene3D" id="2.40.30.10">
    <property type="entry name" value="Translation factors"/>
    <property type="match status" value="1"/>
</dbReference>
<keyword evidence="4" id="KW-0732">Signal</keyword>
<feature type="domain" description="RsdA/BaiN/AoA(So)-like Rossmann fold-like" evidence="5">
    <location>
        <begin position="3"/>
        <end position="405"/>
    </location>
</feature>
<evidence type="ECO:0000259" key="5">
    <source>
        <dbReference type="Pfam" id="PF03486"/>
    </source>
</evidence>
<proteinExistence type="predicted"/>
<dbReference type="InterPro" id="IPR057661">
    <property type="entry name" value="RsdA/BaiN/AoA(So)_Rossmann"/>
</dbReference>
<evidence type="ECO:0000313" key="7">
    <source>
        <dbReference type="EMBL" id="EHM39900.1"/>
    </source>
</evidence>
<keyword evidence="2" id="KW-0285">Flavoprotein</keyword>
<evidence type="ECO:0000259" key="6">
    <source>
        <dbReference type="Pfam" id="PF22780"/>
    </source>
</evidence>
<comment type="cofactor">
    <cofactor evidence="1">
        <name>FAD</name>
        <dbReference type="ChEBI" id="CHEBI:57692"/>
    </cofactor>
</comment>
<dbReference type="PRINTS" id="PR00368">
    <property type="entry name" value="FADPNR"/>
</dbReference>
<evidence type="ECO:0000313" key="8">
    <source>
        <dbReference type="Proteomes" id="UP000005481"/>
    </source>
</evidence>
<dbReference type="SUPFAM" id="SSF160996">
    <property type="entry name" value="HI0933 insert domain-like"/>
    <property type="match status" value="1"/>
</dbReference>
<evidence type="ECO:0000256" key="4">
    <source>
        <dbReference type="SAM" id="SignalP"/>
    </source>
</evidence>
<dbReference type="InterPro" id="IPR004792">
    <property type="entry name" value="BaiN-like"/>
</dbReference>
<dbReference type="Pfam" id="PF22780">
    <property type="entry name" value="HI0933_like_1st"/>
    <property type="match status" value="1"/>
</dbReference>
<evidence type="ECO:0000256" key="2">
    <source>
        <dbReference type="ARBA" id="ARBA00022630"/>
    </source>
</evidence>
<feature type="signal peptide" evidence="4">
    <location>
        <begin position="1"/>
        <end position="20"/>
    </location>
</feature>
<dbReference type="PATRIC" id="fig|861450.3.peg.1273"/>
<organism evidence="7 8">
    <name type="scientific">Anaeroglobus geminatus F0357</name>
    <dbReference type="NCBI Taxonomy" id="861450"/>
    <lineage>
        <taxon>Bacteria</taxon>
        <taxon>Bacillati</taxon>
        <taxon>Bacillota</taxon>
        <taxon>Negativicutes</taxon>
        <taxon>Veillonellales</taxon>
        <taxon>Veillonellaceae</taxon>
        <taxon>Anaeroglobus</taxon>
    </lineage>
</organism>
<name>G9YI90_9FIRM</name>
<dbReference type="InterPro" id="IPR023166">
    <property type="entry name" value="BaiN-like_dom_sf"/>
</dbReference>
<dbReference type="Proteomes" id="UP000005481">
    <property type="component" value="Unassembled WGS sequence"/>
</dbReference>
<comment type="caution">
    <text evidence="7">The sequence shown here is derived from an EMBL/GenBank/DDBJ whole genome shotgun (WGS) entry which is preliminary data.</text>
</comment>
<dbReference type="SUPFAM" id="SSF51905">
    <property type="entry name" value="FAD/NAD(P)-binding domain"/>
    <property type="match status" value="1"/>
</dbReference>
<keyword evidence="8" id="KW-1185">Reference proteome</keyword>
<dbReference type="Pfam" id="PF03486">
    <property type="entry name" value="HI0933_like"/>
    <property type="match status" value="1"/>
</dbReference>
<dbReference type="InterPro" id="IPR036188">
    <property type="entry name" value="FAD/NAD-bd_sf"/>
</dbReference>
<dbReference type="HOGENOM" id="CLU_025174_3_1_9"/>
<reference evidence="7 8" key="1">
    <citation type="submission" date="2011-08" db="EMBL/GenBank/DDBJ databases">
        <authorList>
            <person name="Weinstock G."/>
            <person name="Sodergren E."/>
            <person name="Clifton S."/>
            <person name="Fulton L."/>
            <person name="Fulton B."/>
            <person name="Courtney L."/>
            <person name="Fronick C."/>
            <person name="Harrison M."/>
            <person name="Strong C."/>
            <person name="Farmer C."/>
            <person name="Delahaunty K."/>
            <person name="Markovic C."/>
            <person name="Hall O."/>
            <person name="Minx P."/>
            <person name="Tomlinson C."/>
            <person name="Mitreva M."/>
            <person name="Hou S."/>
            <person name="Chen J."/>
            <person name="Wollam A."/>
            <person name="Pepin K.H."/>
            <person name="Johnson M."/>
            <person name="Bhonagiri V."/>
            <person name="Zhang X."/>
            <person name="Suruliraj S."/>
            <person name="Warren W."/>
            <person name="Chinwalla A."/>
            <person name="Mardis E.R."/>
            <person name="Wilson R.K."/>
        </authorList>
    </citation>
    <scope>NUCLEOTIDE SEQUENCE [LARGE SCALE GENOMIC DNA]</scope>
    <source>
        <strain evidence="7 8">F0357</strain>
    </source>
</reference>
<dbReference type="NCBIfam" id="TIGR00275">
    <property type="entry name" value="aminoacetone oxidase family FAD-binding enzyme"/>
    <property type="match status" value="1"/>
</dbReference>
<dbReference type="InterPro" id="IPR055178">
    <property type="entry name" value="RsdA/BaiN/AoA(So)-like_dom"/>
</dbReference>
<keyword evidence="3" id="KW-0274">FAD</keyword>
<dbReference type="eggNOG" id="COG2081">
    <property type="taxonomic scope" value="Bacteria"/>
</dbReference>
<gene>
    <name evidence="7" type="ORF">HMPREF0080_01380</name>
</gene>
<evidence type="ECO:0000256" key="3">
    <source>
        <dbReference type="ARBA" id="ARBA00022827"/>
    </source>
</evidence>
<dbReference type="STRING" id="861450.HMPREF0080_01380"/>
<dbReference type="EMBL" id="AGCJ01000058">
    <property type="protein sequence ID" value="EHM39900.1"/>
    <property type="molecule type" value="Genomic_DNA"/>
</dbReference>
<evidence type="ECO:0000256" key="1">
    <source>
        <dbReference type="ARBA" id="ARBA00001974"/>
    </source>
</evidence>
<dbReference type="OrthoDB" id="9773233at2"/>
<feature type="domain" description="RsdA/BaiN/AoA(So)-like insert" evidence="6">
    <location>
        <begin position="190"/>
        <end position="352"/>
    </location>
</feature>
<feature type="chain" id="PRO_5038977938" evidence="4">
    <location>
        <begin position="21"/>
        <end position="415"/>
    </location>
</feature>
<dbReference type="RefSeq" id="WP_006790350.1">
    <property type="nucleotide sequence ID" value="NZ_JH417599.1"/>
</dbReference>
<dbReference type="Gene3D" id="1.10.8.260">
    <property type="entry name" value="HI0933 insert domain-like"/>
    <property type="match status" value="1"/>
</dbReference>
<dbReference type="PRINTS" id="PR00411">
    <property type="entry name" value="PNDRDTASEI"/>
</dbReference>
<accession>G9YI90</accession>